<keyword evidence="5" id="KW-0472">Membrane</keyword>
<evidence type="ECO:0000256" key="2">
    <source>
        <dbReference type="ARBA" id="ARBA00009074"/>
    </source>
</evidence>
<dbReference type="GO" id="GO:0016020">
    <property type="term" value="C:membrane"/>
    <property type="evidence" value="ECO:0007669"/>
    <property type="project" value="UniProtKB-SubCell"/>
</dbReference>
<feature type="region of interest" description="Disordered" evidence="6">
    <location>
        <begin position="1"/>
        <end position="42"/>
    </location>
</feature>
<evidence type="ECO:0000256" key="4">
    <source>
        <dbReference type="ARBA" id="ARBA00022989"/>
    </source>
</evidence>
<dbReference type="OrthoDB" id="1932397at2759"/>
<dbReference type="Proteomes" id="UP000250235">
    <property type="component" value="Unassembled WGS sequence"/>
</dbReference>
<organism evidence="7 8">
    <name type="scientific">Dorcoceras hygrometricum</name>
    <dbReference type="NCBI Taxonomy" id="472368"/>
    <lineage>
        <taxon>Eukaryota</taxon>
        <taxon>Viridiplantae</taxon>
        <taxon>Streptophyta</taxon>
        <taxon>Embryophyta</taxon>
        <taxon>Tracheophyta</taxon>
        <taxon>Spermatophyta</taxon>
        <taxon>Magnoliopsida</taxon>
        <taxon>eudicotyledons</taxon>
        <taxon>Gunneridae</taxon>
        <taxon>Pentapetalae</taxon>
        <taxon>asterids</taxon>
        <taxon>lamiids</taxon>
        <taxon>Lamiales</taxon>
        <taxon>Gesneriaceae</taxon>
        <taxon>Didymocarpoideae</taxon>
        <taxon>Trichosporeae</taxon>
        <taxon>Loxocarpinae</taxon>
        <taxon>Dorcoceras</taxon>
    </lineage>
</organism>
<dbReference type="AlphaFoldDB" id="A0A2Z7C925"/>
<dbReference type="EMBL" id="KQ998205">
    <property type="protein sequence ID" value="KZV43157.1"/>
    <property type="molecule type" value="Genomic_DNA"/>
</dbReference>
<dbReference type="InterPro" id="IPR007749">
    <property type="entry name" value="DUF677"/>
</dbReference>
<keyword evidence="8" id="KW-1185">Reference proteome</keyword>
<evidence type="ECO:0000256" key="3">
    <source>
        <dbReference type="ARBA" id="ARBA00022692"/>
    </source>
</evidence>
<protein>
    <submittedName>
        <fullName evidence="7">Uncharacterized protein</fullName>
    </submittedName>
</protein>
<gene>
    <name evidence="7" type="ORF">F511_40541</name>
</gene>
<comment type="similarity">
    <text evidence="2">Belongs to the UPF0496 family.</text>
</comment>
<dbReference type="PANTHER" id="PTHR31113:SF5">
    <property type="entry name" value="OS04G0405700 PROTEIN"/>
    <property type="match status" value="1"/>
</dbReference>
<keyword evidence="3" id="KW-0812">Transmembrane</keyword>
<feature type="compositionally biased region" description="Polar residues" evidence="6">
    <location>
        <begin position="18"/>
        <end position="42"/>
    </location>
</feature>
<evidence type="ECO:0000256" key="1">
    <source>
        <dbReference type="ARBA" id="ARBA00004370"/>
    </source>
</evidence>
<proteinExistence type="inferred from homology"/>
<evidence type="ECO:0000313" key="8">
    <source>
        <dbReference type="Proteomes" id="UP000250235"/>
    </source>
</evidence>
<keyword evidence="4" id="KW-1133">Transmembrane helix</keyword>
<name>A0A2Z7C925_9LAMI</name>
<evidence type="ECO:0000256" key="6">
    <source>
        <dbReference type="SAM" id="MobiDB-lite"/>
    </source>
</evidence>
<dbReference type="PANTHER" id="PTHR31113">
    <property type="entry name" value="UPF0496 PROTEIN 3-RELATED"/>
    <property type="match status" value="1"/>
</dbReference>
<dbReference type="Pfam" id="PF05055">
    <property type="entry name" value="DUF677"/>
    <property type="match status" value="1"/>
</dbReference>
<accession>A0A2Z7C925</accession>
<reference evidence="7 8" key="1">
    <citation type="journal article" date="2015" name="Proc. Natl. Acad. Sci. U.S.A.">
        <title>The resurrection genome of Boea hygrometrica: A blueprint for survival of dehydration.</title>
        <authorList>
            <person name="Xiao L."/>
            <person name="Yang G."/>
            <person name="Zhang L."/>
            <person name="Yang X."/>
            <person name="Zhao S."/>
            <person name="Ji Z."/>
            <person name="Zhou Q."/>
            <person name="Hu M."/>
            <person name="Wang Y."/>
            <person name="Chen M."/>
            <person name="Xu Y."/>
            <person name="Jin H."/>
            <person name="Xiao X."/>
            <person name="Hu G."/>
            <person name="Bao F."/>
            <person name="Hu Y."/>
            <person name="Wan P."/>
            <person name="Li L."/>
            <person name="Deng X."/>
            <person name="Kuang T."/>
            <person name="Xiang C."/>
            <person name="Zhu J.K."/>
            <person name="Oliver M.J."/>
            <person name="He Y."/>
        </authorList>
    </citation>
    <scope>NUCLEOTIDE SEQUENCE [LARGE SCALE GENOMIC DNA]</scope>
    <source>
        <strain evidence="8">cv. XS01</strain>
    </source>
</reference>
<evidence type="ECO:0000256" key="5">
    <source>
        <dbReference type="ARBA" id="ARBA00023136"/>
    </source>
</evidence>
<sequence length="381" mass="43372">MLSCLRQQPPPPPPRLPTKNNHISSPVSQGYSADNTPTSSVQLSSTVNLSGEYSLAIKTYSYSEIRRVFDRNSSFDRYVDIEYFAEPPALEQILRPSHEHVVETLSLIQPNPLIELLTIYFEHSENISHLCLLLYQSVHQARLLYNPIHNFLDDLPHDFNSDSYSLSHSQLNLGFNIFLEFYRLENPFSPDSYNFNNIRQGFSELRDELNQRLKKSQSRVNLMRNCSTGSTLCMIATGVGVAISAIAIASHALIALVASPICPAILPSYMTQKEMVHLSQLDAAAKGAYFLHNDLDTINRLVDRLYTALENDKLTVHMVLERGVDRYPVQEVSKQFWRNRANILRQLADLEEHLFLCCAAINRARSLLLHEIHPHQNHHPG</sequence>
<evidence type="ECO:0000313" key="7">
    <source>
        <dbReference type="EMBL" id="KZV43157.1"/>
    </source>
</evidence>
<comment type="subcellular location">
    <subcellularLocation>
        <location evidence="1">Membrane</location>
    </subcellularLocation>
</comment>